<name>A0A2Z2HWW7_9EURY</name>
<evidence type="ECO:0000313" key="3">
    <source>
        <dbReference type="Proteomes" id="UP000250088"/>
    </source>
</evidence>
<evidence type="ECO:0000313" key="2">
    <source>
        <dbReference type="EMBL" id="ARS91750.1"/>
    </source>
</evidence>
<proteinExistence type="predicted"/>
<gene>
    <name evidence="2" type="ORF">B1756_08455</name>
</gene>
<dbReference type="KEGG" id="naj:B1756_08455"/>
<dbReference type="AlphaFoldDB" id="A0A2Z2HWW7"/>
<keyword evidence="3" id="KW-1185">Reference proteome</keyword>
<dbReference type="Proteomes" id="UP000250088">
    <property type="component" value="Chromosome"/>
</dbReference>
<organism evidence="2 3">
    <name type="scientific">Natrarchaeobaculum aegyptiacum</name>
    <dbReference type="NCBI Taxonomy" id="745377"/>
    <lineage>
        <taxon>Archaea</taxon>
        <taxon>Methanobacteriati</taxon>
        <taxon>Methanobacteriota</taxon>
        <taxon>Stenosarchaea group</taxon>
        <taxon>Halobacteria</taxon>
        <taxon>Halobacteriales</taxon>
        <taxon>Natrialbaceae</taxon>
        <taxon>Natrarchaeobaculum</taxon>
    </lineage>
</organism>
<evidence type="ECO:0000256" key="1">
    <source>
        <dbReference type="SAM" id="MobiDB-lite"/>
    </source>
</evidence>
<feature type="region of interest" description="Disordered" evidence="1">
    <location>
        <begin position="50"/>
        <end position="70"/>
    </location>
</feature>
<sequence length="70" mass="7498">MANRDDVQRELAKCINCGSVYAARRWPSGKIVPIGSTSCQCGSSDFRLVNDVGDSSEPESDSSADRSSVE</sequence>
<dbReference type="EMBL" id="CP019893">
    <property type="protein sequence ID" value="ARS91750.1"/>
    <property type="molecule type" value="Genomic_DNA"/>
</dbReference>
<accession>A0A2Z2HWW7</accession>
<protein>
    <submittedName>
        <fullName evidence="2">Uncharacterized protein</fullName>
    </submittedName>
</protein>
<reference evidence="3" key="1">
    <citation type="submission" date="2017-02" db="EMBL/GenBank/DDBJ databases">
        <title>Natronthermophilus aegyptiacus gen. nov.,sp. nov., an aerobic, extremely halophilic alkalithermophilic archaeon isolated from the athalassohaline Wadi An Natrun, Egypt.</title>
        <authorList>
            <person name="Zhao B."/>
        </authorList>
    </citation>
    <scope>NUCLEOTIDE SEQUENCE [LARGE SCALE GENOMIC DNA]</scope>
    <source>
        <strain evidence="3">JW/NM-HA 15</strain>
    </source>
</reference>